<dbReference type="Gene3D" id="3.40.50.720">
    <property type="entry name" value="NAD(P)-binding Rossmann-like Domain"/>
    <property type="match status" value="1"/>
</dbReference>
<evidence type="ECO:0000256" key="4">
    <source>
        <dbReference type="ARBA" id="ARBA00022692"/>
    </source>
</evidence>
<dbReference type="OrthoDB" id="9808602at2"/>
<evidence type="ECO:0000256" key="8">
    <source>
        <dbReference type="SAM" id="Phobius"/>
    </source>
</evidence>
<sequence>MATSEYIRKGSSPGTAKGSPVNVKTHRRITSPALLTSALMMATDVLVVLVAFAAALLIHAMLISRVALFREVPLEMSSGPLDVIYLVWFLLALVVVSRRYGLYNAIPSGGGAHELRLTAQAGLTAGLLLCGGLYLTHHDHVSRAMVILLTSVATVSLCIRRATGRLSRYRQYEQGIETRNIVILGTNYLSNALGNHIAGDYRLGYQFRGFITAPGCQDHHDVLPEQILGGPEILRQLTRQHFIDELVIAQPCSTEEVIRLVEEARDLGIDIRAISGFFSELSQNASIEYLGVYPVVSLHRSDSRTIALFVKRLVDISLSLAALIAVFPLMVIIAAMVRLDSDGPIFYVSERIGKRGRVFPCMKFRTMVRDAEVKKKDLAALNERDGILFKLSNDPRVTRVGKFLRKYSLDELPQFFNVLRGEMSIVGPRPPIASEVAKYDLEHFRRLEVLPGLTGLWQVQSRQDSSFAKYIALDTAYVENWSFWLDLKILLRTAEVVIRGTGT</sequence>
<feature type="transmembrane region" description="Helical" evidence="8">
    <location>
        <begin position="115"/>
        <end position="135"/>
    </location>
</feature>
<reference evidence="10 11" key="1">
    <citation type="submission" date="2019-03" db="EMBL/GenBank/DDBJ databases">
        <title>Genomic Encyclopedia of Type Strains, Phase IV (KMG-IV): sequencing the most valuable type-strain genomes for metagenomic binning, comparative biology and taxonomic classification.</title>
        <authorList>
            <person name="Goeker M."/>
        </authorList>
    </citation>
    <scope>NUCLEOTIDE SEQUENCE [LARGE SCALE GENOMIC DNA]</scope>
    <source>
        <strain evidence="10 11">DSM 103428</strain>
    </source>
</reference>
<feature type="region of interest" description="Disordered" evidence="7">
    <location>
        <begin position="1"/>
        <end position="23"/>
    </location>
</feature>
<keyword evidence="5 8" id="KW-1133">Transmembrane helix</keyword>
<dbReference type="InterPro" id="IPR003362">
    <property type="entry name" value="Bact_transf"/>
</dbReference>
<evidence type="ECO:0000313" key="10">
    <source>
        <dbReference type="EMBL" id="TCK73687.1"/>
    </source>
</evidence>
<evidence type="ECO:0000259" key="9">
    <source>
        <dbReference type="Pfam" id="PF02397"/>
    </source>
</evidence>
<keyword evidence="6 8" id="KW-0472">Membrane</keyword>
<evidence type="ECO:0000256" key="5">
    <source>
        <dbReference type="ARBA" id="ARBA00022989"/>
    </source>
</evidence>
<keyword evidence="4 8" id="KW-0812">Transmembrane</keyword>
<dbReference type="Pfam" id="PF02397">
    <property type="entry name" value="Bac_transf"/>
    <property type="match status" value="1"/>
</dbReference>
<feature type="transmembrane region" description="Helical" evidence="8">
    <location>
        <begin position="141"/>
        <end position="159"/>
    </location>
</feature>
<feature type="transmembrane region" description="Helical" evidence="8">
    <location>
        <begin position="34"/>
        <end position="63"/>
    </location>
</feature>
<dbReference type="EMBL" id="SMGK01000002">
    <property type="protein sequence ID" value="TCK73687.1"/>
    <property type="molecule type" value="Genomic_DNA"/>
</dbReference>
<evidence type="ECO:0000256" key="7">
    <source>
        <dbReference type="SAM" id="MobiDB-lite"/>
    </source>
</evidence>
<gene>
    <name evidence="10" type="ORF">C7378_1300</name>
</gene>
<comment type="subcellular location">
    <subcellularLocation>
        <location evidence="1">Membrane</location>
        <topology evidence="1">Multi-pass membrane protein</topology>
    </subcellularLocation>
</comment>
<evidence type="ECO:0000256" key="6">
    <source>
        <dbReference type="ARBA" id="ARBA00023136"/>
    </source>
</evidence>
<evidence type="ECO:0000256" key="3">
    <source>
        <dbReference type="ARBA" id="ARBA00022679"/>
    </source>
</evidence>
<dbReference type="Proteomes" id="UP000295210">
    <property type="component" value="Unassembled WGS sequence"/>
</dbReference>
<comment type="caution">
    <text evidence="10">The sequence shown here is derived from an EMBL/GenBank/DDBJ whole genome shotgun (WGS) entry which is preliminary data.</text>
</comment>
<evidence type="ECO:0000313" key="11">
    <source>
        <dbReference type="Proteomes" id="UP000295210"/>
    </source>
</evidence>
<dbReference type="NCBIfam" id="TIGR03025">
    <property type="entry name" value="EPS_sugtrans"/>
    <property type="match status" value="1"/>
</dbReference>
<dbReference type="RefSeq" id="WP_131993593.1">
    <property type="nucleotide sequence ID" value="NZ_SMGK01000002.1"/>
</dbReference>
<proteinExistence type="inferred from homology"/>
<dbReference type="Pfam" id="PF13727">
    <property type="entry name" value="CoA_binding_3"/>
    <property type="match status" value="1"/>
</dbReference>
<evidence type="ECO:0000256" key="1">
    <source>
        <dbReference type="ARBA" id="ARBA00004141"/>
    </source>
</evidence>
<dbReference type="GO" id="GO:0016780">
    <property type="term" value="F:phosphotransferase activity, for other substituted phosphate groups"/>
    <property type="evidence" value="ECO:0007669"/>
    <property type="project" value="TreeGrafter"/>
</dbReference>
<feature type="domain" description="Bacterial sugar transferase" evidence="9">
    <location>
        <begin position="311"/>
        <end position="498"/>
    </location>
</feature>
<keyword evidence="3 10" id="KW-0808">Transferase</keyword>
<keyword evidence="11" id="KW-1185">Reference proteome</keyword>
<organism evidence="10 11">
    <name type="scientific">Acidipila rosea</name>
    <dbReference type="NCBI Taxonomy" id="768535"/>
    <lineage>
        <taxon>Bacteria</taxon>
        <taxon>Pseudomonadati</taxon>
        <taxon>Acidobacteriota</taxon>
        <taxon>Terriglobia</taxon>
        <taxon>Terriglobales</taxon>
        <taxon>Acidobacteriaceae</taxon>
        <taxon>Acidipila</taxon>
    </lineage>
</organism>
<dbReference type="PANTHER" id="PTHR30576:SF10">
    <property type="entry name" value="SLL5057 PROTEIN"/>
    <property type="match status" value="1"/>
</dbReference>
<evidence type="ECO:0000256" key="2">
    <source>
        <dbReference type="ARBA" id="ARBA00006464"/>
    </source>
</evidence>
<dbReference type="AlphaFoldDB" id="A0A4R1L8S1"/>
<protein>
    <submittedName>
        <fullName evidence="10">Undecaprenyl-phosphate galactose phosphotransferase WbaP/exopolysaccharide biosynthesis polyprenyl glycosylphosphotransferase</fullName>
    </submittedName>
</protein>
<comment type="similarity">
    <text evidence="2">Belongs to the bacterial sugar transferase family.</text>
</comment>
<feature type="transmembrane region" description="Helical" evidence="8">
    <location>
        <begin position="83"/>
        <end position="103"/>
    </location>
</feature>
<dbReference type="InterPro" id="IPR017475">
    <property type="entry name" value="EPS_sugar_tfrase"/>
</dbReference>
<dbReference type="PANTHER" id="PTHR30576">
    <property type="entry name" value="COLANIC BIOSYNTHESIS UDP-GLUCOSE LIPID CARRIER TRANSFERASE"/>
    <property type="match status" value="1"/>
</dbReference>
<dbReference type="GO" id="GO:0016020">
    <property type="term" value="C:membrane"/>
    <property type="evidence" value="ECO:0007669"/>
    <property type="project" value="UniProtKB-SubCell"/>
</dbReference>
<feature type="transmembrane region" description="Helical" evidence="8">
    <location>
        <begin position="313"/>
        <end position="337"/>
    </location>
</feature>
<accession>A0A4R1L8S1</accession>
<name>A0A4R1L8S1_9BACT</name>